<dbReference type="InterPro" id="IPR000157">
    <property type="entry name" value="TIR_dom"/>
</dbReference>
<comment type="caution">
    <text evidence="2">The sequence shown here is derived from an EMBL/GenBank/DDBJ whole genome shotgun (WGS) entry which is preliminary data.</text>
</comment>
<dbReference type="InterPro" id="IPR035897">
    <property type="entry name" value="Toll_tir_struct_dom_sf"/>
</dbReference>
<proteinExistence type="predicted"/>
<dbReference type="GO" id="GO:0007165">
    <property type="term" value="P:signal transduction"/>
    <property type="evidence" value="ECO:0007669"/>
    <property type="project" value="InterPro"/>
</dbReference>
<name>A0AB73ZGX2_PHOVU</name>
<organism evidence="2 3">
    <name type="scientific">Phocaeicola vulgatus</name>
    <name type="common">Bacteroides vulgatus</name>
    <dbReference type="NCBI Taxonomy" id="821"/>
    <lineage>
        <taxon>Bacteria</taxon>
        <taxon>Pseudomonadati</taxon>
        <taxon>Bacteroidota</taxon>
        <taxon>Bacteroidia</taxon>
        <taxon>Bacteroidales</taxon>
        <taxon>Bacteroidaceae</taxon>
        <taxon>Phocaeicola</taxon>
    </lineage>
</organism>
<dbReference type="EMBL" id="QROB01000001">
    <property type="protein sequence ID" value="RHK91150.1"/>
    <property type="molecule type" value="Genomic_DNA"/>
</dbReference>
<dbReference type="RefSeq" id="WP_005841806.1">
    <property type="nucleotide sequence ID" value="NZ_JBBNEZ010000016.1"/>
</dbReference>
<dbReference type="SUPFAM" id="SSF52200">
    <property type="entry name" value="Toll/Interleukin receptor TIR domain"/>
    <property type="match status" value="1"/>
</dbReference>
<dbReference type="Gene3D" id="3.40.50.10140">
    <property type="entry name" value="Toll/interleukin-1 receptor homology (TIR) domain"/>
    <property type="match status" value="1"/>
</dbReference>
<feature type="domain" description="TIR" evidence="1">
    <location>
        <begin position="3"/>
        <end position="108"/>
    </location>
</feature>
<dbReference type="AlphaFoldDB" id="A0AB73ZGX2"/>
<evidence type="ECO:0000313" key="3">
    <source>
        <dbReference type="Proteomes" id="UP000286392"/>
    </source>
</evidence>
<sequence>MNIFVSYTTKDSEVTLHRLNEISIKLRQIGYVYIDIIHNNSQDKQKRVFEELDNSDVIILIISNNVYNSKWVIKEIERAYKQFTPIVPFTINEIINSKTETLYIKIHSLSEKYKQINHVLSIE</sequence>
<protein>
    <submittedName>
        <fullName evidence="2">TIR domain-containing protein</fullName>
    </submittedName>
</protein>
<gene>
    <name evidence="2" type="ORF">DW043_01645</name>
</gene>
<evidence type="ECO:0000259" key="1">
    <source>
        <dbReference type="Pfam" id="PF13676"/>
    </source>
</evidence>
<reference evidence="2 3" key="1">
    <citation type="submission" date="2018-08" db="EMBL/GenBank/DDBJ databases">
        <title>A genome reference for cultivated species of the human gut microbiota.</title>
        <authorList>
            <person name="Zou Y."/>
            <person name="Xue W."/>
            <person name="Luo G."/>
        </authorList>
    </citation>
    <scope>NUCLEOTIDE SEQUENCE [LARGE SCALE GENOMIC DNA]</scope>
    <source>
        <strain evidence="2 3">AF39-8AT</strain>
    </source>
</reference>
<accession>A0AB73ZGX2</accession>
<dbReference type="Pfam" id="PF13676">
    <property type="entry name" value="TIR_2"/>
    <property type="match status" value="1"/>
</dbReference>
<evidence type="ECO:0000313" key="2">
    <source>
        <dbReference type="EMBL" id="RHK91150.1"/>
    </source>
</evidence>
<dbReference type="Proteomes" id="UP000286392">
    <property type="component" value="Unassembled WGS sequence"/>
</dbReference>